<evidence type="ECO:0000256" key="1">
    <source>
        <dbReference type="SAM" id="MobiDB-lite"/>
    </source>
</evidence>
<organism evidence="3 4">
    <name type="scientific">Kribbella shirazensis</name>
    <dbReference type="NCBI Taxonomy" id="1105143"/>
    <lineage>
        <taxon>Bacteria</taxon>
        <taxon>Bacillati</taxon>
        <taxon>Actinomycetota</taxon>
        <taxon>Actinomycetes</taxon>
        <taxon>Propionibacteriales</taxon>
        <taxon>Kribbellaceae</taxon>
        <taxon>Kribbella</taxon>
    </lineage>
</organism>
<feature type="region of interest" description="Disordered" evidence="1">
    <location>
        <begin position="248"/>
        <end position="274"/>
    </location>
</feature>
<dbReference type="EMBL" id="JAASRO010000001">
    <property type="protein sequence ID" value="NIK54385.1"/>
    <property type="molecule type" value="Genomic_DNA"/>
</dbReference>
<evidence type="ECO:0000313" key="4">
    <source>
        <dbReference type="Proteomes" id="UP000555407"/>
    </source>
</evidence>
<keyword evidence="4" id="KW-1185">Reference proteome</keyword>
<evidence type="ECO:0000313" key="3">
    <source>
        <dbReference type="EMBL" id="NIK54385.1"/>
    </source>
</evidence>
<gene>
    <name evidence="3" type="ORF">BJY22_000102</name>
</gene>
<comment type="caution">
    <text evidence="3">The sequence shown here is derived from an EMBL/GenBank/DDBJ whole genome shotgun (WGS) entry which is preliminary data.</text>
</comment>
<sequence length="332" mass="37140">MWNLGLEQRLMWRPARPATPGYVAQCAQLTEARAAEPWLKAGSQTVQQQALRDLDQAWRNFYAGTHGRPTWRCEGVHEGFRVVGMQAQRVEKLNRKWGRVLVPKVGWVKFRLSRKLPEAKSYRVTRDRAGRWHIAFAVIAEPIRAPGNGVVVGVDRGVTVSAALSTGEMLSCPGLSRSEQRRVKRLQRKLARAKRGSNRRGKIRAAIARFKARESDRRKNWVEQTTTNLARLFDVIGVEDLRIRGMTKSARGTRAAPGAMCGRRPSSTEESSPRVGACSFSVCITRRRAGSRRSILRTRRRPAAPVGTSQRRTARAKRCSGASPVGTRPTPT</sequence>
<name>A0A7X5V4C4_9ACTN</name>
<evidence type="ECO:0000259" key="2">
    <source>
        <dbReference type="Pfam" id="PF01385"/>
    </source>
</evidence>
<dbReference type="InterPro" id="IPR001959">
    <property type="entry name" value="Transposase"/>
</dbReference>
<accession>A0A7X5V4C4</accession>
<reference evidence="3 4" key="1">
    <citation type="submission" date="2020-03" db="EMBL/GenBank/DDBJ databases">
        <title>Sequencing the genomes of 1000 actinobacteria strains.</title>
        <authorList>
            <person name="Klenk H.-P."/>
        </authorList>
    </citation>
    <scope>NUCLEOTIDE SEQUENCE [LARGE SCALE GENOMIC DNA]</scope>
    <source>
        <strain evidence="3 4">DSM 45490</strain>
    </source>
</reference>
<dbReference type="Proteomes" id="UP000555407">
    <property type="component" value="Unassembled WGS sequence"/>
</dbReference>
<dbReference type="NCBIfam" id="NF040570">
    <property type="entry name" value="guided_TnpB"/>
    <property type="match status" value="1"/>
</dbReference>
<feature type="compositionally biased region" description="Basic residues" evidence="1">
    <location>
        <begin position="291"/>
        <end position="302"/>
    </location>
</feature>
<protein>
    <submittedName>
        <fullName evidence="3">Transposase</fullName>
    </submittedName>
</protein>
<feature type="domain" description="Probable transposase IS891/IS1136/IS1341" evidence="2">
    <location>
        <begin position="143"/>
        <end position="249"/>
    </location>
</feature>
<feature type="region of interest" description="Disordered" evidence="1">
    <location>
        <begin position="291"/>
        <end position="332"/>
    </location>
</feature>
<proteinExistence type="predicted"/>
<dbReference type="Pfam" id="PF01385">
    <property type="entry name" value="OrfB_IS605"/>
    <property type="match status" value="1"/>
</dbReference>
<dbReference type="AlphaFoldDB" id="A0A7X5V4C4"/>
<feature type="compositionally biased region" description="Low complexity" evidence="1">
    <location>
        <begin position="263"/>
        <end position="274"/>
    </location>
</feature>